<dbReference type="EMBL" id="JBHSQI010000001">
    <property type="protein sequence ID" value="MFC6152489.1"/>
    <property type="molecule type" value="Genomic_DNA"/>
</dbReference>
<keyword evidence="2" id="KW-1185">Reference proteome</keyword>
<dbReference type="InterPro" id="IPR022292">
    <property type="entry name" value="CHP03843"/>
</dbReference>
<proteinExistence type="predicted"/>
<name>A0ABW1QV72_9ACTN</name>
<dbReference type="RefSeq" id="WP_239022023.1">
    <property type="nucleotide sequence ID" value="NZ_CP034929.1"/>
</dbReference>
<sequence length="277" mass="29719">MSSDSVRSRRLPEEFAPSDVVVLGRLADSSNATFLVEVAGVRAIHKPIAGERPLWDFPDGTLAAREHCAWLVAQALTRHDAGWDLVPHTVLAEGPHGPGSFQVWVEEQDEPVVDLVPTVQAASLGEHWIAVLSGEDEDGEEVTVVHADRSDLRRLALLDVVLNNSDRKGGHVLVAPDGGAGLVRGIDHGLTFHVEPKLRTVLWGWTGQPLDEVEVAGLGALVQELASDAPEALGHRLAALLSPEERDATLARAAALVASGTFPLPDPRWPSIPWPAF</sequence>
<accession>A0ABW1QV72</accession>
<evidence type="ECO:0000313" key="2">
    <source>
        <dbReference type="Proteomes" id="UP001596098"/>
    </source>
</evidence>
<protein>
    <submittedName>
        <fullName evidence="1">SCO1664 family protein</fullName>
    </submittedName>
</protein>
<evidence type="ECO:0000313" key="1">
    <source>
        <dbReference type="EMBL" id="MFC6152489.1"/>
    </source>
</evidence>
<gene>
    <name evidence="1" type="ORF">ACFPWU_02265</name>
</gene>
<reference evidence="2" key="1">
    <citation type="journal article" date="2019" name="Int. J. Syst. Evol. Microbiol.">
        <title>The Global Catalogue of Microorganisms (GCM) 10K type strain sequencing project: providing services to taxonomists for standard genome sequencing and annotation.</title>
        <authorList>
            <consortium name="The Broad Institute Genomics Platform"/>
            <consortium name="The Broad Institute Genome Sequencing Center for Infectious Disease"/>
            <person name="Wu L."/>
            <person name="Ma J."/>
        </authorList>
    </citation>
    <scope>NUCLEOTIDE SEQUENCE [LARGE SCALE GENOMIC DNA]</scope>
    <source>
        <strain evidence="2">DFY28</strain>
    </source>
</reference>
<dbReference type="Proteomes" id="UP001596098">
    <property type="component" value="Unassembled WGS sequence"/>
</dbReference>
<comment type="caution">
    <text evidence="1">The sequence shown here is derived from an EMBL/GenBank/DDBJ whole genome shotgun (WGS) entry which is preliminary data.</text>
</comment>
<dbReference type="NCBIfam" id="TIGR03843">
    <property type="entry name" value="SCO1664 family protein"/>
    <property type="match status" value="1"/>
</dbReference>
<organism evidence="1 2">
    <name type="scientific">Nocardioides yefusunii</name>
    <dbReference type="NCBI Taxonomy" id="2500546"/>
    <lineage>
        <taxon>Bacteria</taxon>
        <taxon>Bacillati</taxon>
        <taxon>Actinomycetota</taxon>
        <taxon>Actinomycetes</taxon>
        <taxon>Propionibacteriales</taxon>
        <taxon>Nocardioidaceae</taxon>
        <taxon>Nocardioides</taxon>
    </lineage>
</organism>